<dbReference type="RefSeq" id="WP_027411018.1">
    <property type="nucleotide sequence ID" value="NZ_BMWS01000002.1"/>
</dbReference>
<gene>
    <name evidence="1" type="ORF">GCM10007384_05390</name>
</gene>
<accession>A0A918N2Z3</accession>
<dbReference type="AlphaFoldDB" id="A0A918N2Z3"/>
<reference evidence="1 2" key="1">
    <citation type="journal article" date="2014" name="Int. J. Syst. Evol. Microbiol.">
        <title>Complete genome sequence of Corynebacterium casei LMG S-19264T (=DSM 44701T), isolated from a smear-ripened cheese.</title>
        <authorList>
            <consortium name="US DOE Joint Genome Institute (JGI-PGF)"/>
            <person name="Walter F."/>
            <person name="Albersmeier A."/>
            <person name="Kalinowski J."/>
            <person name="Ruckert C."/>
        </authorList>
    </citation>
    <scope>NUCLEOTIDE SEQUENCE [LARGE SCALE GENOMIC DNA]</scope>
    <source>
        <strain evidence="1 2">KCTC 12285</strain>
    </source>
</reference>
<dbReference type="EMBL" id="BMWS01000002">
    <property type="protein sequence ID" value="GGX06599.1"/>
    <property type="molecule type" value="Genomic_DNA"/>
</dbReference>
<evidence type="ECO:0000313" key="2">
    <source>
        <dbReference type="Proteomes" id="UP000601108"/>
    </source>
</evidence>
<protein>
    <submittedName>
        <fullName evidence="1">Uncharacterized protein</fullName>
    </submittedName>
</protein>
<keyword evidence="2" id="KW-1185">Reference proteome</keyword>
<comment type="caution">
    <text evidence="1">The sequence shown here is derived from an EMBL/GenBank/DDBJ whole genome shotgun (WGS) entry which is preliminary data.</text>
</comment>
<proteinExistence type="predicted"/>
<organism evidence="1 2">
    <name type="scientific">Aquimarina muelleri</name>
    <dbReference type="NCBI Taxonomy" id="279356"/>
    <lineage>
        <taxon>Bacteria</taxon>
        <taxon>Pseudomonadati</taxon>
        <taxon>Bacteroidota</taxon>
        <taxon>Flavobacteriia</taxon>
        <taxon>Flavobacteriales</taxon>
        <taxon>Flavobacteriaceae</taxon>
        <taxon>Aquimarina</taxon>
    </lineage>
</organism>
<name>A0A918N2Z3_9FLAO</name>
<evidence type="ECO:0000313" key="1">
    <source>
        <dbReference type="EMBL" id="GGX06599.1"/>
    </source>
</evidence>
<dbReference type="Proteomes" id="UP000601108">
    <property type="component" value="Unassembled WGS sequence"/>
</dbReference>
<sequence length="129" mass="15702">METDLPYKIDTQRRLCIKKDLIELSQWIDMLSTINDELDLLKIIEKQLLKTSRIEANLQALRRKNTLIMGVLCKYEQELNKEYEYGKREYDIIRAKEHEKKRDIYSVLIQEFFQLKKMIYHNLSKYQRG</sequence>